<protein>
    <submittedName>
        <fullName evidence="2">Uncharacterized protein</fullName>
    </submittedName>
</protein>
<dbReference type="OrthoDB" id="6932368at2759"/>
<gene>
    <name evidence="2" type="ORF">HPB48_013410</name>
</gene>
<feature type="compositionally biased region" description="Polar residues" evidence="1">
    <location>
        <begin position="1"/>
        <end position="26"/>
    </location>
</feature>
<evidence type="ECO:0000256" key="1">
    <source>
        <dbReference type="SAM" id="MobiDB-lite"/>
    </source>
</evidence>
<organism evidence="2 3">
    <name type="scientific">Haemaphysalis longicornis</name>
    <name type="common">Bush tick</name>
    <dbReference type="NCBI Taxonomy" id="44386"/>
    <lineage>
        <taxon>Eukaryota</taxon>
        <taxon>Metazoa</taxon>
        <taxon>Ecdysozoa</taxon>
        <taxon>Arthropoda</taxon>
        <taxon>Chelicerata</taxon>
        <taxon>Arachnida</taxon>
        <taxon>Acari</taxon>
        <taxon>Parasitiformes</taxon>
        <taxon>Ixodida</taxon>
        <taxon>Ixodoidea</taxon>
        <taxon>Ixodidae</taxon>
        <taxon>Haemaphysalinae</taxon>
        <taxon>Haemaphysalis</taxon>
    </lineage>
</organism>
<name>A0A9J6GIH3_HAELO</name>
<evidence type="ECO:0000313" key="3">
    <source>
        <dbReference type="Proteomes" id="UP000821853"/>
    </source>
</evidence>
<sequence length="187" mass="19772">MTCHLTSSRNRLSASWTTPGSQSSPHSPVRPPPQVTTASSLDLIAALMSSAISWHPSHPSRDDANAHLAAAGTPDPRPFLTIALPSGLVSLAIRAPVRIIAPSAVPPASARSSAHAREIRRPDTGGGKWTRSRIQPPVLRYGQGCRPPRFLVDTTAEVSVLPASSLDRRGRDMNSSLIAANNSPTNT</sequence>
<feature type="region of interest" description="Disordered" evidence="1">
    <location>
        <begin position="110"/>
        <end position="135"/>
    </location>
</feature>
<dbReference type="EMBL" id="JABSTR010000006">
    <property type="protein sequence ID" value="KAH9374360.1"/>
    <property type="molecule type" value="Genomic_DNA"/>
</dbReference>
<evidence type="ECO:0000313" key="2">
    <source>
        <dbReference type="EMBL" id="KAH9374360.1"/>
    </source>
</evidence>
<accession>A0A9J6GIH3</accession>
<keyword evidence="3" id="KW-1185">Reference proteome</keyword>
<dbReference type="VEuPathDB" id="VectorBase:HLOH_060043"/>
<comment type="caution">
    <text evidence="2">The sequence shown here is derived from an EMBL/GenBank/DDBJ whole genome shotgun (WGS) entry which is preliminary data.</text>
</comment>
<dbReference type="AlphaFoldDB" id="A0A9J6GIH3"/>
<proteinExistence type="predicted"/>
<feature type="region of interest" description="Disordered" evidence="1">
    <location>
        <begin position="1"/>
        <end position="36"/>
    </location>
</feature>
<reference evidence="2 3" key="1">
    <citation type="journal article" date="2020" name="Cell">
        <title>Large-Scale Comparative Analyses of Tick Genomes Elucidate Their Genetic Diversity and Vector Capacities.</title>
        <authorList>
            <consortium name="Tick Genome and Microbiome Consortium (TIGMIC)"/>
            <person name="Jia N."/>
            <person name="Wang J."/>
            <person name="Shi W."/>
            <person name="Du L."/>
            <person name="Sun Y."/>
            <person name="Zhan W."/>
            <person name="Jiang J.F."/>
            <person name="Wang Q."/>
            <person name="Zhang B."/>
            <person name="Ji P."/>
            <person name="Bell-Sakyi L."/>
            <person name="Cui X.M."/>
            <person name="Yuan T.T."/>
            <person name="Jiang B.G."/>
            <person name="Yang W.F."/>
            <person name="Lam T.T."/>
            <person name="Chang Q.C."/>
            <person name="Ding S.J."/>
            <person name="Wang X.J."/>
            <person name="Zhu J.G."/>
            <person name="Ruan X.D."/>
            <person name="Zhao L."/>
            <person name="Wei J.T."/>
            <person name="Ye R.Z."/>
            <person name="Que T.C."/>
            <person name="Du C.H."/>
            <person name="Zhou Y.H."/>
            <person name="Cheng J.X."/>
            <person name="Dai P.F."/>
            <person name="Guo W.B."/>
            <person name="Han X.H."/>
            <person name="Huang E.J."/>
            <person name="Li L.F."/>
            <person name="Wei W."/>
            <person name="Gao Y.C."/>
            <person name="Liu J.Z."/>
            <person name="Shao H.Z."/>
            <person name="Wang X."/>
            <person name="Wang C.C."/>
            <person name="Yang T.C."/>
            <person name="Huo Q.B."/>
            <person name="Li W."/>
            <person name="Chen H.Y."/>
            <person name="Chen S.E."/>
            <person name="Zhou L.G."/>
            <person name="Ni X.B."/>
            <person name="Tian J.H."/>
            <person name="Sheng Y."/>
            <person name="Liu T."/>
            <person name="Pan Y.S."/>
            <person name="Xia L.Y."/>
            <person name="Li J."/>
            <person name="Zhao F."/>
            <person name="Cao W.C."/>
        </authorList>
    </citation>
    <scope>NUCLEOTIDE SEQUENCE [LARGE SCALE GENOMIC DNA]</scope>
    <source>
        <strain evidence="2">HaeL-2018</strain>
    </source>
</reference>
<dbReference type="Proteomes" id="UP000821853">
    <property type="component" value="Chromosome 4"/>
</dbReference>